<feature type="region of interest" description="Disordered" evidence="1">
    <location>
        <begin position="1"/>
        <end position="51"/>
    </location>
</feature>
<accession>A0A8T2MXQ7</accession>
<evidence type="ECO:0000313" key="2">
    <source>
        <dbReference type="EMBL" id="KAG9330841.1"/>
    </source>
</evidence>
<evidence type="ECO:0000313" key="3">
    <source>
        <dbReference type="Proteomes" id="UP000824540"/>
    </source>
</evidence>
<reference evidence="2" key="1">
    <citation type="thesis" date="2021" institute="BYU ScholarsArchive" country="Provo, UT, USA">
        <title>Applications of and Algorithms for Genome Assembly and Genomic Analyses with an Emphasis on Marine Teleosts.</title>
        <authorList>
            <person name="Pickett B.D."/>
        </authorList>
    </citation>
    <scope>NUCLEOTIDE SEQUENCE</scope>
    <source>
        <strain evidence="2">HI-2016</strain>
    </source>
</reference>
<protein>
    <submittedName>
        <fullName evidence="2">Uncharacterized protein</fullName>
    </submittedName>
</protein>
<feature type="compositionally biased region" description="Basic and acidic residues" evidence="1">
    <location>
        <begin position="1"/>
        <end position="21"/>
    </location>
</feature>
<evidence type="ECO:0000256" key="1">
    <source>
        <dbReference type="SAM" id="MobiDB-lite"/>
    </source>
</evidence>
<keyword evidence="3" id="KW-1185">Reference proteome</keyword>
<comment type="caution">
    <text evidence="2">The sequence shown here is derived from an EMBL/GenBank/DDBJ whole genome shotgun (WGS) entry which is preliminary data.</text>
</comment>
<dbReference type="EMBL" id="JAFBMS010000446">
    <property type="protein sequence ID" value="KAG9330841.1"/>
    <property type="molecule type" value="Genomic_DNA"/>
</dbReference>
<name>A0A8T2MXQ7_9TELE</name>
<proteinExistence type="predicted"/>
<gene>
    <name evidence="2" type="ORF">JZ751_021945</name>
</gene>
<sequence>MNYMSPKRERMSDQTELRDSRTGGFILSAVFPSFPTQPGAPEIRSVRRAPHARPDALLSEITGRSERGAEVGW</sequence>
<organism evidence="2 3">
    <name type="scientific">Albula glossodonta</name>
    <name type="common">roundjaw bonefish</name>
    <dbReference type="NCBI Taxonomy" id="121402"/>
    <lineage>
        <taxon>Eukaryota</taxon>
        <taxon>Metazoa</taxon>
        <taxon>Chordata</taxon>
        <taxon>Craniata</taxon>
        <taxon>Vertebrata</taxon>
        <taxon>Euteleostomi</taxon>
        <taxon>Actinopterygii</taxon>
        <taxon>Neopterygii</taxon>
        <taxon>Teleostei</taxon>
        <taxon>Albuliformes</taxon>
        <taxon>Albulidae</taxon>
        <taxon>Albula</taxon>
    </lineage>
</organism>
<feature type="non-terminal residue" evidence="2">
    <location>
        <position position="73"/>
    </location>
</feature>
<dbReference type="AlphaFoldDB" id="A0A8T2MXQ7"/>
<dbReference type="Proteomes" id="UP000824540">
    <property type="component" value="Unassembled WGS sequence"/>
</dbReference>